<accession>C8VMM2</accession>
<evidence type="ECO:0000256" key="1">
    <source>
        <dbReference type="SAM" id="MobiDB-lite"/>
    </source>
</evidence>
<evidence type="ECO:0000256" key="3">
    <source>
        <dbReference type="SAM" id="SignalP"/>
    </source>
</evidence>
<gene>
    <name evidence="5" type="ORF">ANIA_01493</name>
</gene>
<dbReference type="HOGENOM" id="CLU_084512_0_0_1"/>
<accession>Q5BD87</accession>
<evidence type="ECO:0000313" key="5">
    <source>
        <dbReference type="EMBL" id="CBF84976.1"/>
    </source>
</evidence>
<keyword evidence="6" id="KW-1185">Reference proteome</keyword>
<keyword evidence="2" id="KW-0472">Membrane</keyword>
<evidence type="ECO:0000313" key="6">
    <source>
        <dbReference type="Proteomes" id="UP000000560"/>
    </source>
</evidence>
<dbReference type="InterPro" id="IPR056124">
    <property type="entry name" value="DUF7707"/>
</dbReference>
<dbReference type="Proteomes" id="UP000000560">
    <property type="component" value="Chromosome VII"/>
</dbReference>
<dbReference type="RefSeq" id="XP_659097.1">
    <property type="nucleotide sequence ID" value="XM_654005.2"/>
</dbReference>
<dbReference type="OMA" id="KNPCGAQ"/>
<evidence type="ECO:0000256" key="2">
    <source>
        <dbReference type="SAM" id="Phobius"/>
    </source>
</evidence>
<sequence>MVLFRSVLAFASVAGLAISQDASTTTVDIQSLDDGTKKQWCIAQTSSCPLLCLQLPGASGDPTSNTCDDDTLAYNCVCDNGQSPNASEYSQTIPYFLCTEENNNCVAACSQGDSSCQDSCRTSNPCGAQNPKLVNTTSTNGSSTATSTTTSTTSSLAPFTGLPDDDEGAAVRPVTDLRQVYGLFAVLGGFFAGFTILL</sequence>
<feature type="signal peptide" evidence="3">
    <location>
        <begin position="1"/>
        <end position="19"/>
    </location>
</feature>
<keyword evidence="2" id="KW-0812">Transmembrane</keyword>
<dbReference type="KEGG" id="ani:ANIA_01493"/>
<reference evidence="6" key="1">
    <citation type="journal article" date="2005" name="Nature">
        <title>Sequencing of Aspergillus nidulans and comparative analysis with A. fumigatus and A. oryzae.</title>
        <authorList>
            <person name="Galagan J.E."/>
            <person name="Calvo S.E."/>
            <person name="Cuomo C."/>
            <person name="Ma L.J."/>
            <person name="Wortman J.R."/>
            <person name="Batzoglou S."/>
            <person name="Lee S.I."/>
            <person name="Basturkmen M."/>
            <person name="Spevak C.C."/>
            <person name="Clutterbuck J."/>
            <person name="Kapitonov V."/>
            <person name="Jurka J."/>
            <person name="Scazzocchio C."/>
            <person name="Farman M."/>
            <person name="Butler J."/>
            <person name="Purcell S."/>
            <person name="Harris S."/>
            <person name="Braus G.H."/>
            <person name="Draht O."/>
            <person name="Busch S."/>
            <person name="D'Enfert C."/>
            <person name="Bouchier C."/>
            <person name="Goldman G.H."/>
            <person name="Bell-Pedersen D."/>
            <person name="Griffiths-Jones S."/>
            <person name="Doonan J.H."/>
            <person name="Yu J."/>
            <person name="Vienken K."/>
            <person name="Pain A."/>
            <person name="Freitag M."/>
            <person name="Selker E.U."/>
            <person name="Archer D.B."/>
            <person name="Penalva M.A."/>
            <person name="Oakley B.R."/>
            <person name="Momany M."/>
            <person name="Tanaka T."/>
            <person name="Kumagai T."/>
            <person name="Asai K."/>
            <person name="Machida M."/>
            <person name="Nierman W.C."/>
            <person name="Denning D.W."/>
            <person name="Caddick M."/>
            <person name="Hynes M."/>
            <person name="Paoletti M."/>
            <person name="Fischer R."/>
            <person name="Miller B."/>
            <person name="Dyer P."/>
            <person name="Sachs M.S."/>
            <person name="Osmani S.A."/>
            <person name="Birren B.W."/>
        </authorList>
    </citation>
    <scope>NUCLEOTIDE SEQUENCE [LARGE SCALE GENOMIC DNA]</scope>
    <source>
        <strain evidence="6">FGSC A4 / ATCC 38163 / CBS 112.46 / NRRL 194 / M139</strain>
    </source>
</reference>
<dbReference type="Pfam" id="PF24808">
    <property type="entry name" value="DUF7707"/>
    <property type="match status" value="1"/>
</dbReference>
<keyword evidence="2" id="KW-1133">Transmembrane helix</keyword>
<feature type="domain" description="DUF7707" evidence="4">
    <location>
        <begin position="26"/>
        <end position="131"/>
    </location>
</feature>
<proteinExistence type="predicted"/>
<keyword evidence="3" id="KW-0732">Signal</keyword>
<protein>
    <recommendedName>
        <fullName evidence="4">DUF7707 domain-containing protein</fullName>
    </recommendedName>
</protein>
<dbReference type="EMBL" id="BN001307">
    <property type="protein sequence ID" value="CBF84976.1"/>
    <property type="molecule type" value="Genomic_DNA"/>
</dbReference>
<dbReference type="PANTHER" id="PTHR38118">
    <property type="entry name" value="ANCHORED CELL WALL PROTEIN 11-RELATED"/>
    <property type="match status" value="1"/>
</dbReference>
<dbReference type="eggNOG" id="ENOG502S9NN">
    <property type="taxonomic scope" value="Eukaryota"/>
</dbReference>
<dbReference type="InParanoid" id="Q5BD87"/>
<name>Q5BD87_EMENI</name>
<dbReference type="STRING" id="227321.Q5BD87"/>
<feature type="transmembrane region" description="Helical" evidence="2">
    <location>
        <begin position="180"/>
        <end position="197"/>
    </location>
</feature>
<feature type="region of interest" description="Disordered" evidence="1">
    <location>
        <begin position="131"/>
        <end position="167"/>
    </location>
</feature>
<reference evidence="6" key="2">
    <citation type="journal article" date="2009" name="Fungal Genet. Biol.">
        <title>The 2008 update of the Aspergillus nidulans genome annotation: a community effort.</title>
        <authorList>
            <person name="Wortman J.R."/>
            <person name="Gilsenan J.M."/>
            <person name="Joardar V."/>
            <person name="Deegan J."/>
            <person name="Clutterbuck J."/>
            <person name="Andersen M.R."/>
            <person name="Archer D."/>
            <person name="Bencina M."/>
            <person name="Braus G."/>
            <person name="Coutinho P."/>
            <person name="von Dohren H."/>
            <person name="Doonan J."/>
            <person name="Driessen A.J."/>
            <person name="Durek P."/>
            <person name="Espeso E."/>
            <person name="Fekete E."/>
            <person name="Flipphi M."/>
            <person name="Estrada C.G."/>
            <person name="Geysens S."/>
            <person name="Goldman G."/>
            <person name="de Groot P.W."/>
            <person name="Hansen K."/>
            <person name="Harris S.D."/>
            <person name="Heinekamp T."/>
            <person name="Helmstaedt K."/>
            <person name="Henrissat B."/>
            <person name="Hofmann G."/>
            <person name="Homan T."/>
            <person name="Horio T."/>
            <person name="Horiuchi H."/>
            <person name="James S."/>
            <person name="Jones M."/>
            <person name="Karaffa L."/>
            <person name="Karanyi Z."/>
            <person name="Kato M."/>
            <person name="Keller N."/>
            <person name="Kelly D.E."/>
            <person name="Kiel J.A."/>
            <person name="Kim J.M."/>
            <person name="van der Klei I.J."/>
            <person name="Klis F.M."/>
            <person name="Kovalchuk A."/>
            <person name="Krasevec N."/>
            <person name="Kubicek C.P."/>
            <person name="Liu B."/>
            <person name="Maccabe A."/>
            <person name="Meyer V."/>
            <person name="Mirabito P."/>
            <person name="Miskei M."/>
            <person name="Mos M."/>
            <person name="Mullins J."/>
            <person name="Nelson D.R."/>
            <person name="Nielsen J."/>
            <person name="Oakley B.R."/>
            <person name="Osmani S.A."/>
            <person name="Pakula T."/>
            <person name="Paszewski A."/>
            <person name="Paulsen I."/>
            <person name="Pilsyk S."/>
            <person name="Pocsi I."/>
            <person name="Punt P.J."/>
            <person name="Ram A.F."/>
            <person name="Ren Q."/>
            <person name="Robellet X."/>
            <person name="Robson G."/>
            <person name="Seiboth B."/>
            <person name="van Solingen P."/>
            <person name="Specht T."/>
            <person name="Sun J."/>
            <person name="Taheri-Talesh N."/>
            <person name="Takeshita N."/>
            <person name="Ussery D."/>
            <person name="vanKuyk P.A."/>
            <person name="Visser H."/>
            <person name="van de Vondervoort P.J."/>
            <person name="de Vries R.P."/>
            <person name="Walton J."/>
            <person name="Xiang X."/>
            <person name="Xiong Y."/>
            <person name="Zeng A.P."/>
            <person name="Brandt B.W."/>
            <person name="Cornell M.J."/>
            <person name="van den Hondel C.A."/>
            <person name="Visser J."/>
            <person name="Oliver S.G."/>
            <person name="Turner G."/>
        </authorList>
    </citation>
    <scope>GENOME REANNOTATION</scope>
    <source>
        <strain evidence="6">FGSC A4 / ATCC 38163 / CBS 112.46 / NRRL 194 / M139</strain>
    </source>
</reference>
<evidence type="ECO:0000259" key="4">
    <source>
        <dbReference type="Pfam" id="PF24808"/>
    </source>
</evidence>
<feature type="chain" id="PRO_5010168539" description="DUF7707 domain-containing protein" evidence="3">
    <location>
        <begin position="20"/>
        <end position="198"/>
    </location>
</feature>
<dbReference type="VEuPathDB" id="FungiDB:AN1493"/>
<dbReference type="PANTHER" id="PTHR38118:SF2">
    <property type="entry name" value="CDP-ALCOHOL PHOSPHATIDYLTRANSFERASE PROTEIN"/>
    <property type="match status" value="1"/>
</dbReference>
<organism evidence="5 6">
    <name type="scientific">Emericella nidulans (strain FGSC A4 / ATCC 38163 / CBS 112.46 / NRRL 194 / M139)</name>
    <name type="common">Aspergillus nidulans</name>
    <dbReference type="NCBI Taxonomy" id="227321"/>
    <lineage>
        <taxon>Eukaryota</taxon>
        <taxon>Fungi</taxon>
        <taxon>Dikarya</taxon>
        <taxon>Ascomycota</taxon>
        <taxon>Pezizomycotina</taxon>
        <taxon>Eurotiomycetes</taxon>
        <taxon>Eurotiomycetidae</taxon>
        <taxon>Eurotiales</taxon>
        <taxon>Aspergillaceae</taxon>
        <taxon>Aspergillus</taxon>
        <taxon>Aspergillus subgen. Nidulantes</taxon>
    </lineage>
</organism>
<feature type="compositionally biased region" description="Low complexity" evidence="1">
    <location>
        <begin position="136"/>
        <end position="155"/>
    </location>
</feature>
<dbReference type="OrthoDB" id="2439692at2759"/>
<dbReference type="GeneID" id="2874825"/>
<dbReference type="AlphaFoldDB" id="Q5BD87"/>